<evidence type="ECO:0000313" key="3">
    <source>
        <dbReference type="Proteomes" id="UP000284842"/>
    </source>
</evidence>
<feature type="compositionally biased region" description="Basic and acidic residues" evidence="1">
    <location>
        <begin position="1"/>
        <end position="11"/>
    </location>
</feature>
<dbReference type="Proteomes" id="UP000284842">
    <property type="component" value="Unassembled WGS sequence"/>
</dbReference>
<organism evidence="2 3">
    <name type="scientific">Panaeolus cyanescens</name>
    <dbReference type="NCBI Taxonomy" id="181874"/>
    <lineage>
        <taxon>Eukaryota</taxon>
        <taxon>Fungi</taxon>
        <taxon>Dikarya</taxon>
        <taxon>Basidiomycota</taxon>
        <taxon>Agaricomycotina</taxon>
        <taxon>Agaricomycetes</taxon>
        <taxon>Agaricomycetidae</taxon>
        <taxon>Agaricales</taxon>
        <taxon>Agaricineae</taxon>
        <taxon>Galeropsidaceae</taxon>
        <taxon>Panaeolus</taxon>
    </lineage>
</organism>
<protein>
    <submittedName>
        <fullName evidence="2">Uncharacterized protein</fullName>
    </submittedName>
</protein>
<keyword evidence="3" id="KW-1185">Reference proteome</keyword>
<proteinExistence type="predicted"/>
<gene>
    <name evidence="2" type="ORF">CVT24_010466</name>
</gene>
<feature type="region of interest" description="Disordered" evidence="1">
    <location>
        <begin position="1"/>
        <end position="44"/>
    </location>
</feature>
<feature type="region of interest" description="Disordered" evidence="1">
    <location>
        <begin position="172"/>
        <end position="200"/>
    </location>
</feature>
<dbReference type="AlphaFoldDB" id="A0A409W981"/>
<accession>A0A409W981</accession>
<name>A0A409W981_9AGAR</name>
<evidence type="ECO:0000256" key="1">
    <source>
        <dbReference type="SAM" id="MobiDB-lite"/>
    </source>
</evidence>
<evidence type="ECO:0000313" key="2">
    <source>
        <dbReference type="EMBL" id="PPQ75062.1"/>
    </source>
</evidence>
<comment type="caution">
    <text evidence="2">The sequence shown here is derived from an EMBL/GenBank/DDBJ whole genome shotgun (WGS) entry which is preliminary data.</text>
</comment>
<dbReference type="EMBL" id="NHTK01005704">
    <property type="protein sequence ID" value="PPQ75062.1"/>
    <property type="molecule type" value="Genomic_DNA"/>
</dbReference>
<sequence length="521" mass="58803">MPKVKTERRTAEPQLPLQHKAFSSETPSSGFRVKTEETDDEHDLRVQLARRHALPPATSASLNSGQASINDARVKNEVSDKQDFKLCAFDCLNLFKPFHPSFSPANMPRVQKEHKTAAERHAVPSKESPSAESMTDVLVKCDLSVEHNLKPTLTRHALHHFATSSRQTSFTLNTGSYANSGVSDGQESEESESELSQDIESEWTNSKGADELCIKPGKQYAIHHGASTSLMDEEYLEAYLTGKQFSSLEPEVGLTQDNPTRKVKKPPQNLPRKENIFRSQKWVADRIVKILERCGVQCALVDDMAQLLFGMKNHKCRNIILAVYPSDGRSQLEVAKLKRRVVEEDPTCFAMHTRKADGTSLAQLFCNPPEAIRQTMDFVFFVSKAATRTRRYRGYEVRLVVPCPNTAILPYFPVQHIIWIDGFPVLSFAFILLRQVFRWHEAYRSNMRCKRLLQKNRADMLHMLLNSTTHIEPLCVTSPWTSQPPLISPSDLASVKQQIATFIKCRAGASTKEAWIKLGLA</sequence>
<feature type="compositionally biased region" description="Acidic residues" evidence="1">
    <location>
        <begin position="186"/>
        <end position="200"/>
    </location>
</feature>
<dbReference type="InParanoid" id="A0A409W981"/>
<feature type="region of interest" description="Disordered" evidence="1">
    <location>
        <begin position="251"/>
        <end position="270"/>
    </location>
</feature>
<reference evidence="2 3" key="1">
    <citation type="journal article" date="2018" name="Evol. Lett.">
        <title>Horizontal gene cluster transfer increased hallucinogenic mushroom diversity.</title>
        <authorList>
            <person name="Reynolds H.T."/>
            <person name="Vijayakumar V."/>
            <person name="Gluck-Thaler E."/>
            <person name="Korotkin H.B."/>
            <person name="Matheny P.B."/>
            <person name="Slot J.C."/>
        </authorList>
    </citation>
    <scope>NUCLEOTIDE SEQUENCE [LARGE SCALE GENOMIC DNA]</scope>
    <source>
        <strain evidence="2 3">2629</strain>
    </source>
</reference>